<keyword evidence="1" id="KW-0472">Membrane</keyword>
<dbReference type="OrthoDB" id="68227at2"/>
<dbReference type="PANTHER" id="PTHR34300">
    <property type="entry name" value="QUEUOSINE PRECURSOR TRANSPORTER-RELATED"/>
    <property type="match status" value="1"/>
</dbReference>
<dbReference type="EMBL" id="NRJG01000025">
    <property type="protein sequence ID" value="RIY39833.1"/>
    <property type="molecule type" value="Genomic_DNA"/>
</dbReference>
<dbReference type="Pfam" id="PF02592">
    <property type="entry name" value="Vut_1"/>
    <property type="match status" value="1"/>
</dbReference>
<sequence length="184" mass="21070">MKFIWIFGYVLSVLLANATLDAFIPLPLYGQLSVGTLFFAFIFTLRDRIHGYGIRYVFLAIALALIVTVVYSYIEQVPPRFIFASFLSIAAGELADTVIFQKLKRNNWLVRCLTSNIVSVPLDSFLFTFLAFYGMEDYPLSMLFQIIYADVVIKYLIAAIIAFPIYFLGRQTLLAHHQRVENQN</sequence>
<evidence type="ECO:0008006" key="4">
    <source>
        <dbReference type="Google" id="ProtNLM"/>
    </source>
</evidence>
<comment type="caution">
    <text evidence="2">The sequence shown here is derived from an EMBL/GenBank/DDBJ whole genome shotgun (WGS) entry which is preliminary data.</text>
</comment>
<feature type="transmembrane region" description="Helical" evidence="1">
    <location>
        <begin position="28"/>
        <end position="45"/>
    </location>
</feature>
<proteinExistence type="predicted"/>
<evidence type="ECO:0000313" key="2">
    <source>
        <dbReference type="EMBL" id="RIY39833.1"/>
    </source>
</evidence>
<dbReference type="RefSeq" id="WP_119530241.1">
    <property type="nucleotide sequence ID" value="NZ_JBHSSP010000015.1"/>
</dbReference>
<keyword evidence="3" id="KW-1185">Reference proteome</keyword>
<accession>A0A3A1YNH7</accession>
<reference evidence="2 3" key="1">
    <citation type="submission" date="2017-08" db="EMBL/GenBank/DDBJ databases">
        <title>Reclassification of Bisgaard taxon 37 and 44.</title>
        <authorList>
            <person name="Christensen H."/>
        </authorList>
    </citation>
    <scope>NUCLEOTIDE SEQUENCE [LARGE SCALE GENOMIC DNA]</scope>
    <source>
        <strain evidence="2 3">111</strain>
    </source>
</reference>
<organism evidence="2 3">
    <name type="scientific">Psittacicella hinzii</name>
    <dbReference type="NCBI Taxonomy" id="2028575"/>
    <lineage>
        <taxon>Bacteria</taxon>
        <taxon>Pseudomonadati</taxon>
        <taxon>Pseudomonadota</taxon>
        <taxon>Gammaproteobacteria</taxon>
        <taxon>Pasteurellales</taxon>
        <taxon>Psittacicellaceae</taxon>
        <taxon>Psittacicella</taxon>
    </lineage>
</organism>
<name>A0A3A1YNH7_9GAMM</name>
<evidence type="ECO:0000313" key="3">
    <source>
        <dbReference type="Proteomes" id="UP000265916"/>
    </source>
</evidence>
<dbReference type="PANTHER" id="PTHR34300:SF2">
    <property type="entry name" value="QUEUOSINE PRECURSOR TRANSPORTER-RELATED"/>
    <property type="match status" value="1"/>
</dbReference>
<feature type="transmembrane region" description="Helical" evidence="1">
    <location>
        <begin position="57"/>
        <end position="74"/>
    </location>
</feature>
<feature type="transmembrane region" description="Helical" evidence="1">
    <location>
        <begin position="146"/>
        <end position="169"/>
    </location>
</feature>
<gene>
    <name evidence="2" type="ORF">CKF58_01585</name>
</gene>
<dbReference type="AlphaFoldDB" id="A0A3A1YNH7"/>
<feature type="transmembrane region" description="Helical" evidence="1">
    <location>
        <begin position="80"/>
        <end position="100"/>
    </location>
</feature>
<evidence type="ECO:0000256" key="1">
    <source>
        <dbReference type="SAM" id="Phobius"/>
    </source>
</evidence>
<dbReference type="Proteomes" id="UP000265916">
    <property type="component" value="Unassembled WGS sequence"/>
</dbReference>
<keyword evidence="1" id="KW-0812">Transmembrane</keyword>
<protein>
    <recommendedName>
        <fullName evidence="4">Queuosine precursor transporter</fullName>
    </recommendedName>
</protein>
<keyword evidence="1" id="KW-1133">Transmembrane helix</keyword>
<dbReference type="InterPro" id="IPR003744">
    <property type="entry name" value="YhhQ"/>
</dbReference>
<feature type="transmembrane region" description="Helical" evidence="1">
    <location>
        <begin position="112"/>
        <end position="134"/>
    </location>
</feature>